<evidence type="ECO:0000313" key="2">
    <source>
        <dbReference type="EMBL" id="WXA98254.1"/>
    </source>
</evidence>
<sequence length="193" mass="20677">MRFLPILLTLGIASVGMFGCGGAASGASKGTRPLPAYSGHATELFDDDIEPRAVGIDLSLSQAQANPRSDSVLRERTQVGDAVVRARVDTVTAKNDGVDARYDLGLRPVEKIAGEHPPSGENFNLRIERTSPAANIVKNFQNRLHGRIFVVFVREFVRPDGDTELHFHAAPDNKDVVDAVRAAAAFGEGTASK</sequence>
<keyword evidence="1" id="KW-0732">Signal</keyword>
<organism evidence="2 3">
    <name type="scientific">Pendulispora brunnea</name>
    <dbReference type="NCBI Taxonomy" id="2905690"/>
    <lineage>
        <taxon>Bacteria</taxon>
        <taxon>Pseudomonadati</taxon>
        <taxon>Myxococcota</taxon>
        <taxon>Myxococcia</taxon>
        <taxon>Myxococcales</taxon>
        <taxon>Sorangiineae</taxon>
        <taxon>Pendulisporaceae</taxon>
        <taxon>Pendulispora</taxon>
    </lineage>
</organism>
<dbReference type="RefSeq" id="WP_394848867.1">
    <property type="nucleotide sequence ID" value="NZ_CP089982.1"/>
</dbReference>
<proteinExistence type="predicted"/>
<evidence type="ECO:0000256" key="1">
    <source>
        <dbReference type="SAM" id="SignalP"/>
    </source>
</evidence>
<name>A0ABZ2KJL3_9BACT</name>
<reference evidence="2 3" key="1">
    <citation type="submission" date="2021-12" db="EMBL/GenBank/DDBJ databases">
        <title>Discovery of the Pendulisporaceae a myxobacterial family with distinct sporulation behavior and unique specialized metabolism.</title>
        <authorList>
            <person name="Garcia R."/>
            <person name="Popoff A."/>
            <person name="Bader C.D."/>
            <person name="Loehr J."/>
            <person name="Walesch S."/>
            <person name="Walt C."/>
            <person name="Boldt J."/>
            <person name="Bunk B."/>
            <person name="Haeckl F.J.F.P.J."/>
            <person name="Gunesch A.P."/>
            <person name="Birkelbach J."/>
            <person name="Nuebel U."/>
            <person name="Pietschmann T."/>
            <person name="Bach T."/>
            <person name="Mueller R."/>
        </authorList>
    </citation>
    <scope>NUCLEOTIDE SEQUENCE [LARGE SCALE GENOMIC DNA]</scope>
    <source>
        <strain evidence="2 3">MSr12523</strain>
    </source>
</reference>
<feature type="signal peptide" evidence="1">
    <location>
        <begin position="1"/>
        <end position="23"/>
    </location>
</feature>
<evidence type="ECO:0000313" key="3">
    <source>
        <dbReference type="Proteomes" id="UP001379533"/>
    </source>
</evidence>
<gene>
    <name evidence="2" type="ORF">LZC95_15605</name>
</gene>
<dbReference type="PROSITE" id="PS51257">
    <property type="entry name" value="PROKAR_LIPOPROTEIN"/>
    <property type="match status" value="1"/>
</dbReference>
<feature type="chain" id="PRO_5046331685" description="Lipoprotein" evidence="1">
    <location>
        <begin position="24"/>
        <end position="193"/>
    </location>
</feature>
<accession>A0ABZ2KJL3</accession>
<keyword evidence="3" id="KW-1185">Reference proteome</keyword>
<dbReference type="Proteomes" id="UP001379533">
    <property type="component" value="Chromosome"/>
</dbReference>
<evidence type="ECO:0008006" key="4">
    <source>
        <dbReference type="Google" id="ProtNLM"/>
    </source>
</evidence>
<dbReference type="EMBL" id="CP089982">
    <property type="protein sequence ID" value="WXA98254.1"/>
    <property type="molecule type" value="Genomic_DNA"/>
</dbReference>
<protein>
    <recommendedName>
        <fullName evidence="4">Lipoprotein</fullName>
    </recommendedName>
</protein>